<reference evidence="6 9" key="1">
    <citation type="submission" date="2023-02" db="EMBL/GenBank/DDBJ databases">
        <title>Pathogen: clinical or host-associated sample.</title>
        <authorList>
            <person name="Hergert J."/>
            <person name="Casey R."/>
            <person name="Wagner J."/>
            <person name="Young E.L."/>
            <person name="Oakeson K.F."/>
        </authorList>
    </citation>
    <scope>NUCLEOTIDE SEQUENCE</scope>
    <source>
        <strain evidence="7 9">2022CK-00829</strain>
        <strain evidence="6">2022CK-00830</strain>
    </source>
</reference>
<comment type="subcellular location">
    <subcellularLocation>
        <location evidence="1">Membrane</location>
        <topology evidence="1">Multi-pass membrane protein</topology>
    </subcellularLocation>
</comment>
<dbReference type="AlphaFoldDB" id="A0AAX3N6F1"/>
<evidence type="ECO:0000313" key="9">
    <source>
        <dbReference type="Proteomes" id="UP001221519"/>
    </source>
</evidence>
<sequence>MRLLSLRFTAGFEKYMFIIMPLTLLLGVMLSDQLISYVSWAPYLFGYVTFVMAIGCGVRHLKKVVQRPAVMVVTLLLSHVLAPLIAYFMGTLLFGASSGYTIGLVLFTIIPLGVSSVLWVSMSYGSVPLMLAMVVLDSALSPLVVPGLIELFFGAEVQFDTLSLIKDLMLIIVVPTILGVIVYELSKGKFKEWSAPITAPISKFCFMAVVLLNAAAIAPHVRSLDSSVIMAIISITFIVALCYIIGFAGSFLLPYVSREISVTMSYASGMRNISLGLVLAMGYFSPEAAIPVVLGILIQQPLATVQHAVLKRFAPVKDKRLAAR</sequence>
<evidence type="ECO:0000313" key="7">
    <source>
        <dbReference type="EMBL" id="WDI03911.1"/>
    </source>
</evidence>
<feature type="transmembrane region" description="Helical" evidence="5">
    <location>
        <begin position="228"/>
        <end position="253"/>
    </location>
</feature>
<feature type="transmembrane region" description="Helical" evidence="5">
    <location>
        <begin position="204"/>
        <end position="222"/>
    </location>
</feature>
<feature type="transmembrane region" description="Helical" evidence="5">
    <location>
        <begin position="100"/>
        <end position="120"/>
    </location>
</feature>
<feature type="transmembrane region" description="Helical" evidence="5">
    <location>
        <begin position="161"/>
        <end position="183"/>
    </location>
</feature>
<evidence type="ECO:0000256" key="5">
    <source>
        <dbReference type="SAM" id="Phobius"/>
    </source>
</evidence>
<keyword evidence="9" id="KW-1185">Reference proteome</keyword>
<protein>
    <submittedName>
        <fullName evidence="6">Bile acid:sodium symporter family protein</fullName>
    </submittedName>
</protein>
<evidence type="ECO:0000256" key="1">
    <source>
        <dbReference type="ARBA" id="ARBA00004141"/>
    </source>
</evidence>
<keyword evidence="2 5" id="KW-0812">Transmembrane</keyword>
<feature type="transmembrane region" description="Helical" evidence="5">
    <location>
        <begin position="37"/>
        <end position="58"/>
    </location>
</feature>
<dbReference type="Proteomes" id="UP001220962">
    <property type="component" value="Chromosome"/>
</dbReference>
<dbReference type="EMBL" id="CP118101">
    <property type="protein sequence ID" value="WDH84269.1"/>
    <property type="molecule type" value="Genomic_DNA"/>
</dbReference>
<keyword evidence="3 5" id="KW-1133">Transmembrane helix</keyword>
<dbReference type="PANTHER" id="PTHR10361:SF28">
    <property type="entry name" value="P3 PROTEIN-RELATED"/>
    <property type="match status" value="1"/>
</dbReference>
<dbReference type="RefSeq" id="WP_047909918.1">
    <property type="nucleotide sequence ID" value="NZ_CP118101.1"/>
</dbReference>
<dbReference type="PANTHER" id="PTHR10361">
    <property type="entry name" value="SODIUM-BILE ACID COTRANSPORTER"/>
    <property type="match status" value="1"/>
</dbReference>
<organism evidence="6 8">
    <name type="scientific">Paenibacillus urinalis</name>
    <dbReference type="NCBI Taxonomy" id="521520"/>
    <lineage>
        <taxon>Bacteria</taxon>
        <taxon>Bacillati</taxon>
        <taxon>Bacillota</taxon>
        <taxon>Bacilli</taxon>
        <taxon>Bacillales</taxon>
        <taxon>Paenibacillaceae</taxon>
        <taxon>Paenibacillus</taxon>
    </lineage>
</organism>
<evidence type="ECO:0000256" key="3">
    <source>
        <dbReference type="ARBA" id="ARBA00022989"/>
    </source>
</evidence>
<dbReference type="Gene3D" id="1.20.1530.20">
    <property type="match status" value="1"/>
</dbReference>
<dbReference type="InterPro" id="IPR038770">
    <property type="entry name" value="Na+/solute_symporter_sf"/>
</dbReference>
<evidence type="ECO:0000313" key="8">
    <source>
        <dbReference type="Proteomes" id="UP001220962"/>
    </source>
</evidence>
<dbReference type="GO" id="GO:0016020">
    <property type="term" value="C:membrane"/>
    <property type="evidence" value="ECO:0007669"/>
    <property type="project" value="UniProtKB-SubCell"/>
</dbReference>
<keyword evidence="4 5" id="KW-0472">Membrane</keyword>
<evidence type="ECO:0000256" key="4">
    <source>
        <dbReference type="ARBA" id="ARBA00023136"/>
    </source>
</evidence>
<dbReference type="Pfam" id="PF01758">
    <property type="entry name" value="SBF"/>
    <property type="match status" value="1"/>
</dbReference>
<name>A0AAX3N6F1_9BACL</name>
<feature type="transmembrane region" description="Helical" evidence="5">
    <location>
        <begin position="127"/>
        <end position="149"/>
    </location>
</feature>
<dbReference type="EMBL" id="CP118108">
    <property type="protein sequence ID" value="WDI03911.1"/>
    <property type="molecule type" value="Genomic_DNA"/>
</dbReference>
<evidence type="ECO:0000256" key="2">
    <source>
        <dbReference type="ARBA" id="ARBA00022692"/>
    </source>
</evidence>
<dbReference type="Proteomes" id="UP001221519">
    <property type="component" value="Chromosome"/>
</dbReference>
<evidence type="ECO:0000313" key="6">
    <source>
        <dbReference type="EMBL" id="WDH84269.1"/>
    </source>
</evidence>
<dbReference type="InterPro" id="IPR004710">
    <property type="entry name" value="Bilac:Na_transpt"/>
</dbReference>
<gene>
    <name evidence="6" type="ORF">PUW23_08670</name>
    <name evidence="7" type="ORF">PUW25_08150</name>
</gene>
<dbReference type="InterPro" id="IPR002657">
    <property type="entry name" value="BilAc:Na_symport/Acr3"/>
</dbReference>
<feature type="transmembrane region" description="Helical" evidence="5">
    <location>
        <begin position="12"/>
        <end position="31"/>
    </location>
</feature>
<proteinExistence type="predicted"/>
<feature type="transmembrane region" description="Helical" evidence="5">
    <location>
        <begin position="70"/>
        <end position="94"/>
    </location>
</feature>
<accession>A0AAX3N6F1</accession>